<reference evidence="2" key="1">
    <citation type="submission" date="2015-04" db="EMBL/GenBank/DDBJ databases">
        <title>The genome sequence of the plant pathogenic Rhizarian Plasmodiophora brassicae reveals insights in its biotrophic life cycle and the origin of chitin synthesis.</title>
        <authorList>
            <person name="Schwelm A."/>
            <person name="Fogelqvist J."/>
            <person name="Knaust A."/>
            <person name="Julke S."/>
            <person name="Lilja T."/>
            <person name="Dhandapani V."/>
            <person name="Bonilla-Rosso G."/>
            <person name="Karlsson M."/>
            <person name="Shevchenko A."/>
            <person name="Choi S.R."/>
            <person name="Kim H.G."/>
            <person name="Park J.Y."/>
            <person name="Lim Y.P."/>
            <person name="Ludwig-Muller J."/>
            <person name="Dixelius C."/>
        </authorList>
    </citation>
    <scope>NUCLEOTIDE SEQUENCE</scope>
    <source>
        <tissue evidence="2">Potato root galls</tissue>
    </source>
</reference>
<dbReference type="PANTHER" id="PTHR10828">
    <property type="entry name" value="M-PHASE INDUCER PHOSPHATASE DUAL SPECIFICITY PHOSPHATASE CDC25"/>
    <property type="match status" value="1"/>
</dbReference>
<dbReference type="SUPFAM" id="SSF52821">
    <property type="entry name" value="Rhodanese/Cell cycle control phosphatase"/>
    <property type="match status" value="1"/>
</dbReference>
<proteinExistence type="predicted"/>
<dbReference type="GO" id="GO:0005737">
    <property type="term" value="C:cytoplasm"/>
    <property type="evidence" value="ECO:0007669"/>
    <property type="project" value="TreeGrafter"/>
</dbReference>
<protein>
    <recommendedName>
        <fullName evidence="1">Rhodanese domain-containing protein</fullName>
    </recommendedName>
</protein>
<evidence type="ECO:0000313" key="2">
    <source>
        <dbReference type="EMBL" id="CRZ06083.1"/>
    </source>
</evidence>
<dbReference type="GO" id="GO:0004725">
    <property type="term" value="F:protein tyrosine phosphatase activity"/>
    <property type="evidence" value="ECO:0007669"/>
    <property type="project" value="TreeGrafter"/>
</dbReference>
<accession>A0A0H5QVR6</accession>
<dbReference type="PANTHER" id="PTHR10828:SF38">
    <property type="entry name" value="ARSENICAL-RESISTANCE PROTEIN 2-RELATED"/>
    <property type="match status" value="1"/>
</dbReference>
<sequence>MPPSLDMLEISAEELIERLLTRPESVVVVDVRDSDQFGGQIRGCISAPSTSLYGTALKELVDRLSSVPLIVFHCMKSQVRGPKAMQRYAMAAYRPGSSSQVALLTFGFENFIRVAIRHSQREILLEKIDERIWPNSLLL</sequence>
<dbReference type="Gene3D" id="3.40.250.10">
    <property type="entry name" value="Rhodanese-like domain"/>
    <property type="match status" value="1"/>
</dbReference>
<dbReference type="EMBL" id="HACM01005641">
    <property type="protein sequence ID" value="CRZ06083.1"/>
    <property type="molecule type" value="Transcribed_RNA"/>
</dbReference>
<dbReference type="GO" id="GO:0005634">
    <property type="term" value="C:nucleus"/>
    <property type="evidence" value="ECO:0007669"/>
    <property type="project" value="TreeGrafter"/>
</dbReference>
<feature type="domain" description="Rhodanese" evidence="1">
    <location>
        <begin position="22"/>
        <end position="113"/>
    </location>
</feature>
<dbReference type="InterPro" id="IPR036873">
    <property type="entry name" value="Rhodanese-like_dom_sf"/>
</dbReference>
<dbReference type="InterPro" id="IPR001763">
    <property type="entry name" value="Rhodanese-like_dom"/>
</dbReference>
<dbReference type="AlphaFoldDB" id="A0A0H5QVR6"/>
<evidence type="ECO:0000259" key="1">
    <source>
        <dbReference type="PROSITE" id="PS50206"/>
    </source>
</evidence>
<name>A0A0H5QVR6_9EUKA</name>
<organism evidence="2">
    <name type="scientific">Spongospora subterranea</name>
    <dbReference type="NCBI Taxonomy" id="70186"/>
    <lineage>
        <taxon>Eukaryota</taxon>
        <taxon>Sar</taxon>
        <taxon>Rhizaria</taxon>
        <taxon>Endomyxa</taxon>
        <taxon>Phytomyxea</taxon>
        <taxon>Plasmodiophorida</taxon>
        <taxon>Plasmodiophoridae</taxon>
        <taxon>Spongospora</taxon>
    </lineage>
</organism>
<dbReference type="PROSITE" id="PS50206">
    <property type="entry name" value="RHODANESE_3"/>
    <property type="match status" value="1"/>
</dbReference>